<dbReference type="AlphaFoldDB" id="A0A7R8WJF4"/>
<organism evidence="1">
    <name type="scientific">Cyprideis torosa</name>
    <dbReference type="NCBI Taxonomy" id="163714"/>
    <lineage>
        <taxon>Eukaryota</taxon>
        <taxon>Metazoa</taxon>
        <taxon>Ecdysozoa</taxon>
        <taxon>Arthropoda</taxon>
        <taxon>Crustacea</taxon>
        <taxon>Oligostraca</taxon>
        <taxon>Ostracoda</taxon>
        <taxon>Podocopa</taxon>
        <taxon>Podocopida</taxon>
        <taxon>Cytherocopina</taxon>
        <taxon>Cytheroidea</taxon>
        <taxon>Cytherideidae</taxon>
        <taxon>Cyprideis</taxon>
    </lineage>
</organism>
<gene>
    <name evidence="1" type="ORF">CTOB1V02_LOCUS7950</name>
</gene>
<accession>A0A7R8WJF4</accession>
<reference evidence="1" key="1">
    <citation type="submission" date="2020-11" db="EMBL/GenBank/DDBJ databases">
        <authorList>
            <person name="Tran Van P."/>
        </authorList>
    </citation>
    <scope>NUCLEOTIDE SEQUENCE</scope>
</reference>
<evidence type="ECO:0000313" key="1">
    <source>
        <dbReference type="EMBL" id="CAD7230087.1"/>
    </source>
</evidence>
<sequence>MAVFFAWTMSSCLLASSATNADYFLSSGMGPLLDVDTFALRTASYLRGRDEELDGNAVWAIVCLVVMSLFLAMAWGIAITCLYAANREYKIYKAGANAEGANQKK</sequence>
<dbReference type="EMBL" id="OB662454">
    <property type="protein sequence ID" value="CAD7230087.1"/>
    <property type="molecule type" value="Genomic_DNA"/>
</dbReference>
<proteinExistence type="predicted"/>
<protein>
    <submittedName>
        <fullName evidence="1">Uncharacterized protein</fullName>
    </submittedName>
</protein>
<name>A0A7R8WJF4_9CRUS</name>